<protein>
    <submittedName>
        <fullName evidence="5">Glycosyltransferase</fullName>
    </submittedName>
</protein>
<evidence type="ECO:0000256" key="2">
    <source>
        <dbReference type="ARBA" id="ARBA00022676"/>
    </source>
</evidence>
<evidence type="ECO:0000256" key="3">
    <source>
        <dbReference type="ARBA" id="ARBA00022679"/>
    </source>
</evidence>
<evidence type="ECO:0000313" key="5">
    <source>
        <dbReference type="EMBL" id="RXR29949.1"/>
    </source>
</evidence>
<accession>A0A4Q1KLD5</accession>
<dbReference type="Gene3D" id="3.90.550.10">
    <property type="entry name" value="Spore Coat Polysaccharide Biosynthesis Protein SpsA, Chain A"/>
    <property type="match status" value="1"/>
</dbReference>
<dbReference type="Pfam" id="PF00535">
    <property type="entry name" value="Glycos_transf_2"/>
    <property type="match status" value="1"/>
</dbReference>
<dbReference type="CDD" id="cd00761">
    <property type="entry name" value="Glyco_tranf_GTA_type"/>
    <property type="match status" value="1"/>
</dbReference>
<organism evidence="5 6">
    <name type="scientific">Sphingobium fluviale</name>
    <dbReference type="NCBI Taxonomy" id="2506423"/>
    <lineage>
        <taxon>Bacteria</taxon>
        <taxon>Pseudomonadati</taxon>
        <taxon>Pseudomonadota</taxon>
        <taxon>Alphaproteobacteria</taxon>
        <taxon>Sphingomonadales</taxon>
        <taxon>Sphingomonadaceae</taxon>
        <taxon>Sphingobium</taxon>
    </lineage>
</organism>
<dbReference type="SUPFAM" id="SSF53448">
    <property type="entry name" value="Nucleotide-diphospho-sugar transferases"/>
    <property type="match status" value="1"/>
</dbReference>
<evidence type="ECO:0000256" key="1">
    <source>
        <dbReference type="ARBA" id="ARBA00006739"/>
    </source>
</evidence>
<gene>
    <name evidence="5" type="ORF">EQG66_05290</name>
</gene>
<evidence type="ECO:0000313" key="6">
    <source>
        <dbReference type="Proteomes" id="UP000290958"/>
    </source>
</evidence>
<feature type="domain" description="Glycosyltransferase 2-like" evidence="4">
    <location>
        <begin position="8"/>
        <end position="128"/>
    </location>
</feature>
<comment type="caution">
    <text evidence="5">The sequence shown here is derived from an EMBL/GenBank/DDBJ whole genome shotgun (WGS) entry which is preliminary data.</text>
</comment>
<keyword evidence="6" id="KW-1185">Reference proteome</keyword>
<dbReference type="GO" id="GO:0016757">
    <property type="term" value="F:glycosyltransferase activity"/>
    <property type="evidence" value="ECO:0007669"/>
    <property type="project" value="UniProtKB-KW"/>
</dbReference>
<name>A0A4Q1KLD5_9SPHN</name>
<dbReference type="EMBL" id="SBKP01000003">
    <property type="protein sequence ID" value="RXR29949.1"/>
    <property type="molecule type" value="Genomic_DNA"/>
</dbReference>
<sequence>MTSVPRISVVVPHYNDLERLDRCLGALCAQTMPRDAYEIIVADNNSPCGIAAVEQVVAGRARIVTAMTPGAGPARNAGAEAAGGEILAFTDSDCVPDAAWLERGVAALGRGGDFIGGGMKVLVPGGRPMSGAEAFETVFAFDNERYVKRLHFTVTANLFCPRALFLKVGPFRTAVSEDNEWCWRARAMGFSIGYAADAIVGHPARADWAQLKGKWRRICAERYALSRDGGASALKWIGKTWLELPAIPVHALRILTDRRVPSVGERLSALGTLAAIRLWRFVEGHRIVLRGGGHAA</sequence>
<comment type="similarity">
    <text evidence="1">Belongs to the glycosyltransferase 2 family.</text>
</comment>
<dbReference type="PANTHER" id="PTHR43179">
    <property type="entry name" value="RHAMNOSYLTRANSFERASE WBBL"/>
    <property type="match status" value="1"/>
</dbReference>
<dbReference type="InterPro" id="IPR029044">
    <property type="entry name" value="Nucleotide-diphossugar_trans"/>
</dbReference>
<evidence type="ECO:0000259" key="4">
    <source>
        <dbReference type="Pfam" id="PF00535"/>
    </source>
</evidence>
<proteinExistence type="inferred from homology"/>
<keyword evidence="2" id="KW-0328">Glycosyltransferase</keyword>
<dbReference type="InterPro" id="IPR001173">
    <property type="entry name" value="Glyco_trans_2-like"/>
</dbReference>
<dbReference type="AlphaFoldDB" id="A0A4Q1KLD5"/>
<keyword evidence="3 5" id="KW-0808">Transferase</keyword>
<reference evidence="6" key="1">
    <citation type="submission" date="2019-01" db="EMBL/GenBank/DDBJ databases">
        <title>Cytophagaceae bacterium strain CAR-16.</title>
        <authorList>
            <person name="Chen W.-M."/>
        </authorList>
    </citation>
    <scope>NUCLEOTIDE SEQUENCE [LARGE SCALE GENOMIC DNA]</scope>
    <source>
        <strain evidence="6">CHR27</strain>
    </source>
</reference>
<dbReference type="RefSeq" id="WP_129403488.1">
    <property type="nucleotide sequence ID" value="NZ_SBKP01000003.1"/>
</dbReference>
<dbReference type="OrthoDB" id="114108at2"/>
<dbReference type="Proteomes" id="UP000290958">
    <property type="component" value="Unassembled WGS sequence"/>
</dbReference>
<dbReference type="PANTHER" id="PTHR43179:SF12">
    <property type="entry name" value="GALACTOFURANOSYLTRANSFERASE GLFT2"/>
    <property type="match status" value="1"/>
</dbReference>